<keyword evidence="3" id="KW-1185">Reference proteome</keyword>
<keyword evidence="1" id="KW-0472">Membrane</keyword>
<sequence length="145" mass="15235">MTEEPGYRPEQLIRPVSRGLLAAGIAGFTGSALIATLWATEPASLPTRTRWAFAGLIVVGLAWAALAAWTLWRRPLFAVDRVIAGRLAVVFTTATTLVTVVVAGPLAAGPGLLMIAVAVVVLVRARACRDRLRSQIAALEGHGGQ</sequence>
<feature type="transmembrane region" description="Helical" evidence="1">
    <location>
        <begin position="83"/>
        <end position="102"/>
    </location>
</feature>
<evidence type="ECO:0008006" key="4">
    <source>
        <dbReference type="Google" id="ProtNLM"/>
    </source>
</evidence>
<reference evidence="2 3" key="1">
    <citation type="submission" date="2018-05" db="EMBL/GenBank/DDBJ databases">
        <title>Genomic Encyclopedia of Archaeal and Bacterial Type Strains, Phase II (KMG-II): from individual species to whole genera.</title>
        <authorList>
            <person name="Goeker M."/>
        </authorList>
    </citation>
    <scope>NUCLEOTIDE SEQUENCE [LARGE SCALE GENOMIC DNA]</scope>
    <source>
        <strain evidence="2 3">DSM 45184</strain>
    </source>
</reference>
<dbReference type="OrthoDB" id="6059373at2"/>
<gene>
    <name evidence="2" type="ORF">BC793_12088</name>
</gene>
<protein>
    <recommendedName>
        <fullName evidence="4">Transmembrane transport protein</fullName>
    </recommendedName>
</protein>
<dbReference type="EMBL" id="QGGR01000020">
    <property type="protein sequence ID" value="PWK40149.1"/>
    <property type="molecule type" value="Genomic_DNA"/>
</dbReference>
<evidence type="ECO:0000256" key="1">
    <source>
        <dbReference type="SAM" id="Phobius"/>
    </source>
</evidence>
<feature type="transmembrane region" description="Helical" evidence="1">
    <location>
        <begin position="51"/>
        <end position="71"/>
    </location>
</feature>
<dbReference type="AlphaFoldDB" id="A0A316F3X4"/>
<evidence type="ECO:0000313" key="3">
    <source>
        <dbReference type="Proteomes" id="UP000245697"/>
    </source>
</evidence>
<keyword evidence="1" id="KW-0812">Transmembrane</keyword>
<dbReference type="Proteomes" id="UP000245697">
    <property type="component" value="Unassembled WGS sequence"/>
</dbReference>
<accession>A0A316F3X4</accession>
<feature type="transmembrane region" description="Helical" evidence="1">
    <location>
        <begin position="20"/>
        <end position="39"/>
    </location>
</feature>
<feature type="transmembrane region" description="Helical" evidence="1">
    <location>
        <begin position="108"/>
        <end position="125"/>
    </location>
</feature>
<evidence type="ECO:0000313" key="2">
    <source>
        <dbReference type="EMBL" id="PWK40149.1"/>
    </source>
</evidence>
<proteinExistence type="predicted"/>
<organism evidence="2 3">
    <name type="scientific">Actinoplanes xinjiangensis</name>
    <dbReference type="NCBI Taxonomy" id="512350"/>
    <lineage>
        <taxon>Bacteria</taxon>
        <taxon>Bacillati</taxon>
        <taxon>Actinomycetota</taxon>
        <taxon>Actinomycetes</taxon>
        <taxon>Micromonosporales</taxon>
        <taxon>Micromonosporaceae</taxon>
        <taxon>Actinoplanes</taxon>
    </lineage>
</organism>
<name>A0A316F3X4_9ACTN</name>
<comment type="caution">
    <text evidence="2">The sequence shown here is derived from an EMBL/GenBank/DDBJ whole genome shotgun (WGS) entry which is preliminary data.</text>
</comment>
<dbReference type="RefSeq" id="WP_109600122.1">
    <property type="nucleotide sequence ID" value="NZ_BONA01000074.1"/>
</dbReference>
<keyword evidence="1" id="KW-1133">Transmembrane helix</keyword>